<dbReference type="EMBL" id="CM000848">
    <property type="protein sequence ID" value="KRH12650.1"/>
    <property type="molecule type" value="Genomic_DNA"/>
</dbReference>
<dbReference type="AlphaFoldDB" id="A0A0R0G2T5"/>
<dbReference type="OrthoDB" id="654716at2759"/>
<organism evidence="1">
    <name type="scientific">Glycine max</name>
    <name type="common">Soybean</name>
    <name type="synonym">Glycine hispida</name>
    <dbReference type="NCBI Taxonomy" id="3847"/>
    <lineage>
        <taxon>Eukaryota</taxon>
        <taxon>Viridiplantae</taxon>
        <taxon>Streptophyta</taxon>
        <taxon>Embryophyta</taxon>
        <taxon>Tracheophyta</taxon>
        <taxon>Spermatophyta</taxon>
        <taxon>Magnoliopsida</taxon>
        <taxon>eudicotyledons</taxon>
        <taxon>Gunneridae</taxon>
        <taxon>Pentapetalae</taxon>
        <taxon>rosids</taxon>
        <taxon>fabids</taxon>
        <taxon>Fabales</taxon>
        <taxon>Fabaceae</taxon>
        <taxon>Papilionoideae</taxon>
        <taxon>50 kb inversion clade</taxon>
        <taxon>NPAAA clade</taxon>
        <taxon>indigoferoid/millettioid clade</taxon>
        <taxon>Phaseoleae</taxon>
        <taxon>Glycine</taxon>
        <taxon>Glycine subgen. Soja</taxon>
    </lineage>
</organism>
<sequence>MGNKRSFSDHPFFGVLKACFSGGSRCDYEYLEGGSGSSGRRMFASDEDRKHWVAEPGIDRKASDFITKYYAKRVTDSQHQFAS</sequence>
<evidence type="ECO:0000313" key="1">
    <source>
        <dbReference type="EMBL" id="KRH12650.1"/>
    </source>
</evidence>
<reference evidence="1" key="3">
    <citation type="submission" date="2018-07" db="EMBL/GenBank/DDBJ databases">
        <title>WGS assembly of Glycine max.</title>
        <authorList>
            <person name="Schmutz J."/>
            <person name="Cannon S."/>
            <person name="Schlueter J."/>
            <person name="Ma J."/>
            <person name="Mitros T."/>
            <person name="Nelson W."/>
            <person name="Hyten D."/>
            <person name="Song Q."/>
            <person name="Thelen J."/>
            <person name="Cheng J."/>
            <person name="Xu D."/>
            <person name="Hellsten U."/>
            <person name="May G."/>
            <person name="Yu Y."/>
            <person name="Sakurai T."/>
            <person name="Umezawa T."/>
            <person name="Bhattacharyya M."/>
            <person name="Sandhu D."/>
            <person name="Valliyodan B."/>
            <person name="Lindquist E."/>
            <person name="Peto M."/>
            <person name="Grant D."/>
            <person name="Shu S."/>
            <person name="Goodstein D."/>
            <person name="Barry K."/>
            <person name="Futrell-Griggs M."/>
            <person name="Abernathy B."/>
            <person name="Du J."/>
            <person name="Tian Z."/>
            <person name="Zhu L."/>
            <person name="Gill N."/>
            <person name="Joshi T."/>
            <person name="Libault M."/>
            <person name="Sethuraman A."/>
            <person name="Zhang X."/>
            <person name="Shinozaki K."/>
            <person name="Nguyen H."/>
            <person name="Wing R."/>
            <person name="Cregan P."/>
            <person name="Specht J."/>
            <person name="Grimwood J."/>
            <person name="Rokhsar D."/>
            <person name="Stacey G."/>
            <person name="Shoemaker R."/>
            <person name="Jackson S."/>
        </authorList>
    </citation>
    <scope>NUCLEOTIDE SEQUENCE</scope>
    <source>
        <tissue evidence="1">Callus</tissue>
    </source>
</reference>
<evidence type="ECO:0000313" key="3">
    <source>
        <dbReference type="Proteomes" id="UP000008827"/>
    </source>
</evidence>
<accession>A0A0R0G2T5</accession>
<dbReference type="Gramene" id="KRH12650">
    <property type="protein sequence ID" value="KRH12650"/>
    <property type="gene ID" value="GLYMA_15G185400"/>
</dbReference>
<dbReference type="EnsemblPlants" id="KRH12650">
    <property type="protein sequence ID" value="KRH12650"/>
    <property type="gene ID" value="GLYMA_15G185400"/>
</dbReference>
<name>A0A0R0G2T5_SOYBN</name>
<evidence type="ECO:0000313" key="2">
    <source>
        <dbReference type="EnsemblPlants" id="KRH12650"/>
    </source>
</evidence>
<dbReference type="OMA" id="GHYFEDQ"/>
<reference evidence="2" key="2">
    <citation type="submission" date="2018-02" db="UniProtKB">
        <authorList>
            <consortium name="EnsemblPlants"/>
        </authorList>
    </citation>
    <scope>IDENTIFICATION</scope>
    <source>
        <strain evidence="2">Williams 82</strain>
    </source>
</reference>
<protein>
    <submittedName>
        <fullName evidence="1 2">Uncharacterized protein</fullName>
    </submittedName>
</protein>
<dbReference type="Proteomes" id="UP000008827">
    <property type="component" value="Chromosome 15"/>
</dbReference>
<reference evidence="1 2" key="1">
    <citation type="journal article" date="2010" name="Nature">
        <title>Genome sequence of the palaeopolyploid soybean.</title>
        <authorList>
            <person name="Schmutz J."/>
            <person name="Cannon S.B."/>
            <person name="Schlueter J."/>
            <person name="Ma J."/>
            <person name="Mitros T."/>
            <person name="Nelson W."/>
            <person name="Hyten D.L."/>
            <person name="Song Q."/>
            <person name="Thelen J.J."/>
            <person name="Cheng J."/>
            <person name="Xu D."/>
            <person name="Hellsten U."/>
            <person name="May G.D."/>
            <person name="Yu Y."/>
            <person name="Sakurai T."/>
            <person name="Umezawa T."/>
            <person name="Bhattacharyya M.K."/>
            <person name="Sandhu D."/>
            <person name="Valliyodan B."/>
            <person name="Lindquist E."/>
            <person name="Peto M."/>
            <person name="Grant D."/>
            <person name="Shu S."/>
            <person name="Goodstein D."/>
            <person name="Barry K."/>
            <person name="Futrell-Griggs M."/>
            <person name="Abernathy B."/>
            <person name="Du J."/>
            <person name="Tian Z."/>
            <person name="Zhu L."/>
            <person name="Gill N."/>
            <person name="Joshi T."/>
            <person name="Libault M."/>
            <person name="Sethuraman A."/>
            <person name="Zhang X.-C."/>
            <person name="Shinozaki K."/>
            <person name="Nguyen H.T."/>
            <person name="Wing R.A."/>
            <person name="Cregan P."/>
            <person name="Specht J."/>
            <person name="Grimwood J."/>
            <person name="Rokhsar D."/>
            <person name="Stacey G."/>
            <person name="Shoemaker R.C."/>
            <person name="Jackson S.A."/>
        </authorList>
    </citation>
    <scope>NUCLEOTIDE SEQUENCE [LARGE SCALE GENOMIC DNA]</scope>
    <source>
        <strain evidence="2">cv. Williams 82</strain>
        <tissue evidence="1">Callus</tissue>
    </source>
</reference>
<proteinExistence type="predicted"/>
<dbReference type="PANTHER" id="PTHR33511">
    <property type="entry name" value="OS06G0632400 PROTEIN"/>
    <property type="match status" value="1"/>
</dbReference>
<dbReference type="RefSeq" id="XP_040865646.1">
    <property type="nucleotide sequence ID" value="XM_041009712.1"/>
</dbReference>
<dbReference type="GeneID" id="121173579"/>
<keyword evidence="3" id="KW-1185">Reference proteome</keyword>
<gene>
    <name evidence="2" type="primary">LOC121173579</name>
    <name evidence="1" type="ORF">GLYMA_15G185400</name>
</gene>